<evidence type="ECO:0000313" key="2">
    <source>
        <dbReference type="Proteomes" id="UP001174691"/>
    </source>
</evidence>
<sequence length="262" mass="29142">MAAQSQQSTIRVRQAARADIDDVVRIHVDAFSPGVMNRLMYPTGMSDDARSKLASTMVKIVEDAETGASDNNSKPKANESFLLVAETGSVGEGDPRPEVVAFAWWDIWREPRLEEQWNVAQPVFAYTAEGANDEIMEAFIGGIRDMRRRNMRGDPGICLRMLCCTPARSRLGAGSALLRWGAELADREGLPIWLEASPQGYPLYRRFGFEDVDVLDLDVTRNWGAIRRADEYWGANTAVQLFGTAPEGVYRSVGMRRLPVKG</sequence>
<accession>A0AA38R4J8</accession>
<organism evidence="1 2">
    <name type="scientific">Coniochaeta hoffmannii</name>
    <dbReference type="NCBI Taxonomy" id="91930"/>
    <lineage>
        <taxon>Eukaryota</taxon>
        <taxon>Fungi</taxon>
        <taxon>Dikarya</taxon>
        <taxon>Ascomycota</taxon>
        <taxon>Pezizomycotina</taxon>
        <taxon>Sordariomycetes</taxon>
        <taxon>Sordariomycetidae</taxon>
        <taxon>Coniochaetales</taxon>
        <taxon>Coniochaetaceae</taxon>
        <taxon>Coniochaeta</taxon>
    </lineage>
</organism>
<dbReference type="SUPFAM" id="SSF55729">
    <property type="entry name" value="Acyl-CoA N-acyltransferases (Nat)"/>
    <property type="match status" value="1"/>
</dbReference>
<dbReference type="PANTHER" id="PTHR42791:SF17">
    <property type="entry name" value="ACETYLTRANSFERASE, GNAT FAMILY FAMILY (AFU_ORTHOLOGUE AFUA_8G05690)"/>
    <property type="match status" value="1"/>
</dbReference>
<dbReference type="AlphaFoldDB" id="A0AA38R4J8"/>
<name>A0AA38R4J8_9PEZI</name>
<comment type="caution">
    <text evidence="1">The sequence shown here is derived from an EMBL/GenBank/DDBJ whole genome shotgun (WGS) entry which is preliminary data.</text>
</comment>
<reference evidence="1" key="1">
    <citation type="submission" date="2022-07" db="EMBL/GenBank/DDBJ databases">
        <title>Fungi with potential for degradation of polypropylene.</title>
        <authorList>
            <person name="Gostincar C."/>
        </authorList>
    </citation>
    <scope>NUCLEOTIDE SEQUENCE</scope>
    <source>
        <strain evidence="1">EXF-13287</strain>
    </source>
</reference>
<dbReference type="Gene3D" id="3.40.630.30">
    <property type="match status" value="1"/>
</dbReference>
<dbReference type="InterPro" id="IPR016181">
    <property type="entry name" value="Acyl_CoA_acyltransferase"/>
</dbReference>
<gene>
    <name evidence="1" type="ORF">NKR19_g8387</name>
</gene>
<dbReference type="Proteomes" id="UP001174691">
    <property type="component" value="Unassembled WGS sequence"/>
</dbReference>
<evidence type="ECO:0000313" key="1">
    <source>
        <dbReference type="EMBL" id="KAJ9136963.1"/>
    </source>
</evidence>
<keyword evidence="2" id="KW-1185">Reference proteome</keyword>
<proteinExistence type="predicted"/>
<dbReference type="EMBL" id="JANBVN010000168">
    <property type="protein sequence ID" value="KAJ9136963.1"/>
    <property type="molecule type" value="Genomic_DNA"/>
</dbReference>
<dbReference type="InterPro" id="IPR052523">
    <property type="entry name" value="Trichothecene_AcTrans"/>
</dbReference>
<dbReference type="PANTHER" id="PTHR42791">
    <property type="entry name" value="GNAT FAMILY ACETYLTRANSFERASE"/>
    <property type="match status" value="1"/>
</dbReference>
<protein>
    <submittedName>
        <fullName evidence="1">N-acetyltransferase-like protein</fullName>
    </submittedName>
</protein>